<dbReference type="PANTHER" id="PTHR36305">
    <property type="entry name" value="PHOSPHATIDYLGLYCEROPHOSPHATASE A"/>
    <property type="match status" value="1"/>
</dbReference>
<feature type="transmembrane region" description="Helical" evidence="2">
    <location>
        <begin position="100"/>
        <end position="118"/>
    </location>
</feature>
<proteinExistence type="predicted"/>
<feature type="transmembrane region" description="Helical" evidence="2">
    <location>
        <begin position="182"/>
        <end position="204"/>
    </location>
</feature>
<dbReference type="GO" id="GO:0008962">
    <property type="term" value="F:phosphatidylglycerophosphatase activity"/>
    <property type="evidence" value="ECO:0007669"/>
    <property type="project" value="InterPro"/>
</dbReference>
<dbReference type="EMBL" id="FOCT01000020">
    <property type="protein sequence ID" value="SEO40300.1"/>
    <property type="molecule type" value="Genomic_DNA"/>
</dbReference>
<sequence length="210" mass="23166">MTISKSDNRSDNSPDRNPVEGESTPAPSIDKGDEAPREALPLLPSPWIERPIPDKTFIRSSVAHFIAFAGGAGLSPVAPGTAGTLVAFPLFWVLEYIFDPPGFLLFLVAAFGIGIWACEVTGRALRNTDHGGIVWDEVTAFLLVLFFTPKGLMWQAFAFLLFRLFDIIKPAPIRYYEKKLRGGFGVMFDDLLAAFFTLLCLAFWKAYVTG</sequence>
<reference evidence="4 5" key="1">
    <citation type="submission" date="2016-10" db="EMBL/GenBank/DDBJ databases">
        <authorList>
            <person name="de Groot N.N."/>
        </authorList>
    </citation>
    <scope>NUCLEOTIDE SEQUENCE [LARGE SCALE GENOMIC DNA]</scope>
    <source>
        <strain evidence="4 5">Nl18</strain>
    </source>
</reference>
<dbReference type="InterPro" id="IPR026037">
    <property type="entry name" value="PgpA"/>
</dbReference>
<keyword evidence="2" id="KW-0472">Membrane</keyword>
<keyword evidence="2" id="KW-1133">Transmembrane helix</keyword>
<dbReference type="Proteomes" id="UP000183898">
    <property type="component" value="Unassembled WGS sequence"/>
</dbReference>
<feature type="compositionally biased region" description="Basic and acidic residues" evidence="1">
    <location>
        <begin position="1"/>
        <end position="19"/>
    </location>
</feature>
<evidence type="ECO:0000256" key="2">
    <source>
        <dbReference type="SAM" id="Phobius"/>
    </source>
</evidence>
<feature type="transmembrane region" description="Helical" evidence="2">
    <location>
        <begin position="138"/>
        <end position="162"/>
    </location>
</feature>
<dbReference type="RefSeq" id="WP_368086253.1">
    <property type="nucleotide sequence ID" value="NZ_FOCT01000020.1"/>
</dbReference>
<feature type="region of interest" description="Disordered" evidence="1">
    <location>
        <begin position="1"/>
        <end position="36"/>
    </location>
</feature>
<evidence type="ECO:0000256" key="1">
    <source>
        <dbReference type="SAM" id="MobiDB-lite"/>
    </source>
</evidence>
<organism evidence="4 5">
    <name type="scientific">Nitrosospira multiformis</name>
    <dbReference type="NCBI Taxonomy" id="1231"/>
    <lineage>
        <taxon>Bacteria</taxon>
        <taxon>Pseudomonadati</taxon>
        <taxon>Pseudomonadota</taxon>
        <taxon>Betaproteobacteria</taxon>
        <taxon>Nitrosomonadales</taxon>
        <taxon>Nitrosomonadaceae</taxon>
        <taxon>Nitrosospira</taxon>
    </lineage>
</organism>
<dbReference type="Pfam" id="PF04608">
    <property type="entry name" value="PgpA"/>
    <property type="match status" value="1"/>
</dbReference>
<keyword evidence="2" id="KW-0812">Transmembrane</keyword>
<dbReference type="InterPro" id="IPR007686">
    <property type="entry name" value="YutG/PgpA"/>
</dbReference>
<dbReference type="CDD" id="cd06971">
    <property type="entry name" value="PgpA"/>
    <property type="match status" value="1"/>
</dbReference>
<dbReference type="PANTHER" id="PTHR36305:SF1">
    <property type="entry name" value="PHOSPHATIDYLGLYCEROPHOSPHATASE A"/>
    <property type="match status" value="1"/>
</dbReference>
<name>A0A1H8PEC4_9PROT</name>
<gene>
    <name evidence="4" type="ORF">SAMN05216404_12024</name>
</gene>
<evidence type="ECO:0000313" key="4">
    <source>
        <dbReference type="EMBL" id="SEO40300.1"/>
    </source>
</evidence>
<dbReference type="GO" id="GO:0006629">
    <property type="term" value="P:lipid metabolic process"/>
    <property type="evidence" value="ECO:0007669"/>
    <property type="project" value="InterPro"/>
</dbReference>
<evidence type="ECO:0000259" key="3">
    <source>
        <dbReference type="Pfam" id="PF04608"/>
    </source>
</evidence>
<protein>
    <submittedName>
        <fullName evidence="4">Phosphatidylglycerophosphatase</fullName>
    </submittedName>
</protein>
<feature type="transmembrane region" description="Helical" evidence="2">
    <location>
        <begin position="65"/>
        <end position="94"/>
    </location>
</feature>
<dbReference type="SUPFAM" id="SSF101307">
    <property type="entry name" value="YutG-like"/>
    <property type="match status" value="1"/>
</dbReference>
<feature type="domain" description="YutG/PgpA" evidence="3">
    <location>
        <begin position="66"/>
        <end position="203"/>
    </location>
</feature>
<dbReference type="InterPro" id="IPR036681">
    <property type="entry name" value="PgpA-like_sf"/>
</dbReference>
<accession>A0A1H8PEC4</accession>
<evidence type="ECO:0000313" key="5">
    <source>
        <dbReference type="Proteomes" id="UP000183898"/>
    </source>
</evidence>
<dbReference type="AlphaFoldDB" id="A0A1H8PEC4"/>